<dbReference type="EMBL" id="LR796465">
    <property type="protein sequence ID" value="CAB4146434.1"/>
    <property type="molecule type" value="Genomic_DNA"/>
</dbReference>
<feature type="compositionally biased region" description="Polar residues" evidence="2">
    <location>
        <begin position="166"/>
        <end position="184"/>
    </location>
</feature>
<feature type="compositionally biased region" description="Basic and acidic residues" evidence="2">
    <location>
        <begin position="154"/>
        <end position="165"/>
    </location>
</feature>
<keyword evidence="1" id="KW-0175">Coiled coil</keyword>
<feature type="region of interest" description="Disordered" evidence="2">
    <location>
        <begin position="142"/>
        <end position="192"/>
    </location>
</feature>
<feature type="coiled-coil region" evidence="1">
    <location>
        <begin position="28"/>
        <end position="62"/>
    </location>
</feature>
<protein>
    <submittedName>
        <fullName evidence="3">Uncharacterized protein</fullName>
    </submittedName>
</protein>
<accession>A0A6J5MIG8</accession>
<gene>
    <name evidence="3" type="ORF">UFOVP495_12</name>
</gene>
<name>A0A6J5MIG8_9CAUD</name>
<evidence type="ECO:0000256" key="1">
    <source>
        <dbReference type="SAM" id="Coils"/>
    </source>
</evidence>
<sequence length="209" mass="24344">MTEHNDVSLSESEIALLQRDVLTPALKANKEQEELQAKFALVEKIQAEKQQTEQEMQNRIKNAEDFITDKTASVLFQKMYDLNKYDMAELVNDLKDEYNAEEITAYLNSKIDQNDIKGHHSSKYGSNRGKFHREVAKGIDKLRQEKQQTNAEVTKQEEQKIEKTGIRSNKQPDQVSTYSSSSYDADNPVERFNEQRLRTQEILKKIQHY</sequence>
<organism evidence="3">
    <name type="scientific">uncultured Caudovirales phage</name>
    <dbReference type="NCBI Taxonomy" id="2100421"/>
    <lineage>
        <taxon>Viruses</taxon>
        <taxon>Duplodnaviria</taxon>
        <taxon>Heunggongvirae</taxon>
        <taxon>Uroviricota</taxon>
        <taxon>Caudoviricetes</taxon>
        <taxon>Peduoviridae</taxon>
        <taxon>Maltschvirus</taxon>
        <taxon>Maltschvirus maltsch</taxon>
    </lineage>
</organism>
<evidence type="ECO:0000256" key="2">
    <source>
        <dbReference type="SAM" id="MobiDB-lite"/>
    </source>
</evidence>
<proteinExistence type="predicted"/>
<evidence type="ECO:0000313" key="3">
    <source>
        <dbReference type="EMBL" id="CAB4146434.1"/>
    </source>
</evidence>
<reference evidence="3" key="1">
    <citation type="submission" date="2020-04" db="EMBL/GenBank/DDBJ databases">
        <authorList>
            <person name="Chiriac C."/>
            <person name="Salcher M."/>
            <person name="Ghai R."/>
            <person name="Kavagutti S V."/>
        </authorList>
    </citation>
    <scope>NUCLEOTIDE SEQUENCE</scope>
</reference>